<evidence type="ECO:0000313" key="3">
    <source>
        <dbReference type="Proteomes" id="UP000253410"/>
    </source>
</evidence>
<comment type="caution">
    <text evidence="2">The sequence shown here is derived from an EMBL/GenBank/DDBJ whole genome shotgun (WGS) entry which is preliminary data.</text>
</comment>
<dbReference type="EMBL" id="QFFJ01000001">
    <property type="protein sequence ID" value="RBL93139.1"/>
    <property type="molecule type" value="Genomic_DNA"/>
</dbReference>
<feature type="transmembrane region" description="Helical" evidence="1">
    <location>
        <begin position="12"/>
        <end position="33"/>
    </location>
</feature>
<dbReference type="RefSeq" id="WP_113615734.1">
    <property type="nucleotide sequence ID" value="NZ_QFFJ01000001.1"/>
</dbReference>
<evidence type="ECO:0000256" key="1">
    <source>
        <dbReference type="SAM" id="Phobius"/>
    </source>
</evidence>
<reference evidence="2 3" key="1">
    <citation type="submission" date="2018-05" db="EMBL/GenBank/DDBJ databases">
        <title>Chitinophaga sp. K3CV102501T nov., isolated from isolated from a monsoon evergreen broad-leaved forest soil.</title>
        <authorList>
            <person name="Lv Y."/>
        </authorList>
    </citation>
    <scope>NUCLEOTIDE SEQUENCE [LARGE SCALE GENOMIC DNA]</scope>
    <source>
        <strain evidence="2 3">GDMCC 1.1325</strain>
    </source>
</reference>
<name>A0A365Y3Q9_9BACT</name>
<dbReference type="Proteomes" id="UP000253410">
    <property type="component" value="Unassembled WGS sequence"/>
</dbReference>
<keyword evidence="1" id="KW-0472">Membrane</keyword>
<keyword evidence="1" id="KW-0812">Transmembrane</keyword>
<organism evidence="2 3">
    <name type="scientific">Chitinophaga flava</name>
    <dbReference type="NCBI Taxonomy" id="2259036"/>
    <lineage>
        <taxon>Bacteria</taxon>
        <taxon>Pseudomonadati</taxon>
        <taxon>Bacteroidota</taxon>
        <taxon>Chitinophagia</taxon>
        <taxon>Chitinophagales</taxon>
        <taxon>Chitinophagaceae</taxon>
        <taxon>Chitinophaga</taxon>
    </lineage>
</organism>
<sequence length="560" mass="64610">MEHSKSKRSKVLRIIFTAAALLVLLVSGTGWYLNQHWSKRLRKELSDYVIDLSDSLYTVHFKDLRLNVLSNSLTLEQATMTLDTAVYQRMKAEHRAPATIYLIHVEKLRLRHFKPWRYFTGKELNAGALIVTGPSIVMEQDSTVTDTTRPRTAYENISAKMKSIFIGHLQLDNTDFKYVFTRKDSSRVVHQFRHLRVNVNDFLIDSLALNDPTRFLYARNYEIGMKDYMRPTRDSLYWMHVRGISYDAAERTFNIGQFEIQPRYDPVAFQQQTGVQQDRYELLFNDIHVYDIDPRLLLQEQQVWARRVDIGSGRLHVFRDRMLPMPTGDKLGQFPNQVLQKLKFPLKIDTLIGNNVNVQYAELSPVSEQTGTVTFSHVHGRFTNITNIDSVIARDNHCVADVDAIFMQSGKLKARFDFMLNSPSGKFEVSGQLKNMNGRDLNVATRPLGKVEIRSFNIRDLSFDIHGDEKKAAGTVTLLYDNLRIAILKQDKEHKVFTRKGLMSLVANVMVIRDRNPLKGEKVRVSYPVQVRDIQKSFFNLVWKTLFTGVKETVGARKLG</sequence>
<keyword evidence="1" id="KW-1133">Transmembrane helix</keyword>
<dbReference type="OrthoDB" id="814802at2"/>
<accession>A0A365Y3Q9</accession>
<gene>
    <name evidence="2" type="ORF">DF182_11365</name>
</gene>
<evidence type="ECO:0000313" key="2">
    <source>
        <dbReference type="EMBL" id="RBL93139.1"/>
    </source>
</evidence>
<keyword evidence="3" id="KW-1185">Reference proteome</keyword>
<dbReference type="AlphaFoldDB" id="A0A365Y3Q9"/>
<protein>
    <recommendedName>
        <fullName evidence="4">AsmA-like C-terminal domain-containing protein</fullName>
    </recommendedName>
</protein>
<evidence type="ECO:0008006" key="4">
    <source>
        <dbReference type="Google" id="ProtNLM"/>
    </source>
</evidence>
<proteinExistence type="predicted"/>